<name>A0ABS2P9E0_9BACL</name>
<evidence type="ECO:0000259" key="3">
    <source>
        <dbReference type="Pfam" id="PF00149"/>
    </source>
</evidence>
<dbReference type="InterPro" id="IPR008334">
    <property type="entry name" value="5'-Nucleotdase_C"/>
</dbReference>
<feature type="domain" description="5'-Nucleotidase C-terminal" evidence="4">
    <location>
        <begin position="289"/>
        <end position="428"/>
    </location>
</feature>
<dbReference type="Pfam" id="PF02872">
    <property type="entry name" value="5_nucleotid_C"/>
    <property type="match status" value="1"/>
</dbReference>
<dbReference type="SUPFAM" id="SSF56300">
    <property type="entry name" value="Metallo-dependent phosphatases"/>
    <property type="match status" value="1"/>
</dbReference>
<dbReference type="PIRSF" id="PIRSF036361">
    <property type="entry name" value="YunD"/>
    <property type="match status" value="1"/>
</dbReference>
<dbReference type="PRINTS" id="PR01607">
    <property type="entry name" value="APYRASEFAMLY"/>
</dbReference>
<comment type="caution">
    <text evidence="5">The sequence shown here is derived from an EMBL/GenBank/DDBJ whole genome shotgun (WGS) entry which is preliminary data.</text>
</comment>
<reference evidence="5 6" key="1">
    <citation type="submission" date="2021-01" db="EMBL/GenBank/DDBJ databases">
        <title>Genomic Encyclopedia of Type Strains, Phase IV (KMG-IV): sequencing the most valuable type-strain genomes for metagenomic binning, comparative biology and taxonomic classification.</title>
        <authorList>
            <person name="Goeker M."/>
        </authorList>
    </citation>
    <scope>NUCLEOTIDE SEQUENCE [LARGE SCALE GENOMIC DNA]</scope>
    <source>
        <strain evidence="5 6">DSM 25540</strain>
    </source>
</reference>
<dbReference type="Gene3D" id="3.90.780.10">
    <property type="entry name" value="5'-Nucleotidase, C-terminal domain"/>
    <property type="match status" value="1"/>
</dbReference>
<dbReference type="Pfam" id="PF00149">
    <property type="entry name" value="Metallophos"/>
    <property type="match status" value="1"/>
</dbReference>
<proteinExistence type="inferred from homology"/>
<protein>
    <submittedName>
        <fullName evidence="5">2',3'-cyclic-nucleotide 2'-phosphodiesterase (5'-nucleotidase family)</fullName>
    </submittedName>
</protein>
<keyword evidence="1" id="KW-0732">Signal</keyword>
<gene>
    <name evidence="5" type="ORF">JOD17_001107</name>
</gene>
<organism evidence="5 6">
    <name type="scientific">Geomicrobium sediminis</name>
    <dbReference type="NCBI Taxonomy" id="1347788"/>
    <lineage>
        <taxon>Bacteria</taxon>
        <taxon>Bacillati</taxon>
        <taxon>Bacillota</taxon>
        <taxon>Bacilli</taxon>
        <taxon>Bacillales</taxon>
        <taxon>Geomicrobium</taxon>
    </lineage>
</organism>
<dbReference type="PANTHER" id="PTHR11575">
    <property type="entry name" value="5'-NUCLEOTIDASE-RELATED"/>
    <property type="match status" value="1"/>
</dbReference>
<evidence type="ECO:0000259" key="4">
    <source>
        <dbReference type="Pfam" id="PF02872"/>
    </source>
</evidence>
<evidence type="ECO:0000256" key="1">
    <source>
        <dbReference type="ARBA" id="ARBA00022729"/>
    </source>
</evidence>
<dbReference type="CDD" id="cd00845">
    <property type="entry name" value="MPP_UshA_N_like"/>
    <property type="match status" value="1"/>
</dbReference>
<dbReference type="EMBL" id="JAFBEC010000002">
    <property type="protein sequence ID" value="MBM7632015.1"/>
    <property type="molecule type" value="Genomic_DNA"/>
</dbReference>
<evidence type="ECO:0000313" key="5">
    <source>
        <dbReference type="EMBL" id="MBM7632015.1"/>
    </source>
</evidence>
<dbReference type="Proteomes" id="UP000741863">
    <property type="component" value="Unassembled WGS sequence"/>
</dbReference>
<keyword evidence="2" id="KW-0378">Hydrolase</keyword>
<evidence type="ECO:0000313" key="6">
    <source>
        <dbReference type="Proteomes" id="UP000741863"/>
    </source>
</evidence>
<dbReference type="InterPro" id="IPR006179">
    <property type="entry name" value="5_nucleotidase/apyrase"/>
</dbReference>
<dbReference type="InterPro" id="IPR029052">
    <property type="entry name" value="Metallo-depent_PP-like"/>
</dbReference>
<accession>A0ABS2P9E0</accession>
<dbReference type="SUPFAM" id="SSF55816">
    <property type="entry name" value="5'-nucleotidase (syn. UDP-sugar hydrolase), C-terminal domain"/>
    <property type="match status" value="1"/>
</dbReference>
<feature type="domain" description="Calcineurin-like phosphoesterase" evidence="3">
    <location>
        <begin position="8"/>
        <end position="205"/>
    </location>
</feature>
<dbReference type="InterPro" id="IPR004843">
    <property type="entry name" value="Calcineurin-like_PHP"/>
</dbReference>
<dbReference type="InterPro" id="IPR011240">
    <property type="entry name" value="Pesterase_YunD"/>
</dbReference>
<comment type="similarity">
    <text evidence="2">Belongs to the 5'-nucleotidase family.</text>
</comment>
<dbReference type="InterPro" id="IPR036907">
    <property type="entry name" value="5'-Nucleotdase_C_sf"/>
</dbReference>
<evidence type="ECO:0000256" key="2">
    <source>
        <dbReference type="RuleBase" id="RU362119"/>
    </source>
</evidence>
<dbReference type="Gene3D" id="3.60.21.10">
    <property type="match status" value="1"/>
</dbReference>
<dbReference type="RefSeq" id="WP_204696017.1">
    <property type="nucleotide sequence ID" value="NZ_JAFBEC010000002.1"/>
</dbReference>
<keyword evidence="6" id="KW-1185">Reference proteome</keyword>
<keyword evidence="2" id="KW-0547">Nucleotide-binding</keyword>
<sequence>MSKETVFFYHTNDLHSQLSQWPKIVHYLETKKVLHEDRNEDVLFFDLGDHADRVHAITEATSGQGNIELLNASPVNYVTIGNNEGITFSKDSLDHLYDQAKFDVIVANLFNENHVRPSWCVPSRIHTLQSGTTIGMLGLTAAFYPFYTELGWVIEDPIVTLERELPVLKQQCDVVVLLSHLGYFMDERIAADYDIDVILGAHTHHRLNPAIEIEGTLIAQTGKLGTDLGKITLQIDQRQVTAKEGTLQSIDAVAESSLATEAVLERLQQSADASFREGVAVLDRPLDISWTEPSTFASFLVEYLRQWCNTEISMMHSGIILASLREGAVTKGDLHRICPHPINPCIVEVKGSNIKTAIERSFTSKMVHLPLKGYGFRGVKLGIMVFAGLNVEVVETTEGEYEVLSILKDGSPLLEDKWYTIAVPDMLTFGNLYPEIVQSTSKRYMMPELIRDVLLWALMKNTES</sequence>
<dbReference type="PANTHER" id="PTHR11575:SF23">
    <property type="entry name" value="5-NUCLEOTIDASE FAMILY PROTEIN"/>
    <property type="match status" value="1"/>
</dbReference>